<dbReference type="GO" id="GO:0016579">
    <property type="term" value="P:protein deubiquitination"/>
    <property type="evidence" value="ECO:0007669"/>
    <property type="project" value="TreeGrafter"/>
</dbReference>
<reference evidence="3 4" key="1">
    <citation type="submission" date="2015-05" db="EMBL/GenBank/DDBJ databases">
        <title>Distinctive expansion of gene families associated with plant cell wall degradation and secondary metabolism in the genomes of grapevine trunk pathogens.</title>
        <authorList>
            <person name="Lawrence D.P."/>
            <person name="Travadon R."/>
            <person name="Rolshausen P.E."/>
            <person name="Baumgartner K."/>
        </authorList>
    </citation>
    <scope>NUCLEOTIDE SEQUENCE [LARGE SCALE GENOMIC DNA]</scope>
    <source>
        <strain evidence="3">UCRPC4</strain>
    </source>
</reference>
<dbReference type="InterPro" id="IPR009991">
    <property type="entry name" value="DCTN3"/>
</dbReference>
<feature type="compositionally biased region" description="Polar residues" evidence="2">
    <location>
        <begin position="119"/>
        <end position="138"/>
    </location>
</feature>
<dbReference type="OrthoDB" id="4489171at2759"/>
<feature type="region of interest" description="Disordered" evidence="2">
    <location>
        <begin position="169"/>
        <end position="191"/>
    </location>
</feature>
<keyword evidence="1" id="KW-0175">Coiled coil</keyword>
<comment type="caution">
    <text evidence="3">The sequence shown here is derived from an EMBL/GenBank/DDBJ whole genome shotgun (WGS) entry which is preliminary data.</text>
</comment>
<dbReference type="GO" id="GO:0005634">
    <property type="term" value="C:nucleus"/>
    <property type="evidence" value="ECO:0007669"/>
    <property type="project" value="TreeGrafter"/>
</dbReference>
<dbReference type="EMBL" id="LCWF01000006">
    <property type="protein sequence ID" value="KKY29088.1"/>
    <property type="molecule type" value="Genomic_DNA"/>
</dbReference>
<protein>
    <submittedName>
        <fullName evidence="3">Putative ubiquitin interaction motif protein</fullName>
    </submittedName>
</protein>
<name>A0A0G2H177_PHACM</name>
<feature type="region of interest" description="Disordered" evidence="2">
    <location>
        <begin position="678"/>
        <end position="778"/>
    </location>
</feature>
<dbReference type="Pfam" id="PF07426">
    <property type="entry name" value="Dynactin_p22"/>
    <property type="match status" value="1"/>
</dbReference>
<evidence type="ECO:0000256" key="1">
    <source>
        <dbReference type="SAM" id="Coils"/>
    </source>
</evidence>
<feature type="compositionally biased region" description="Basic and acidic residues" evidence="2">
    <location>
        <begin position="177"/>
        <end position="186"/>
    </location>
</feature>
<feature type="compositionally biased region" description="Polar residues" evidence="2">
    <location>
        <begin position="762"/>
        <end position="777"/>
    </location>
</feature>
<proteinExistence type="predicted"/>
<accession>A0A0G2H177</accession>
<gene>
    <name evidence="3" type="ORF">UCRPC4_g00277</name>
</gene>
<dbReference type="AlphaFoldDB" id="A0A0G2H177"/>
<evidence type="ECO:0000256" key="2">
    <source>
        <dbReference type="SAM" id="MobiDB-lite"/>
    </source>
</evidence>
<feature type="compositionally biased region" description="Low complexity" evidence="2">
    <location>
        <begin position="725"/>
        <end position="738"/>
    </location>
</feature>
<reference evidence="3 4" key="2">
    <citation type="submission" date="2015-05" db="EMBL/GenBank/DDBJ databases">
        <authorList>
            <person name="Morales-Cruz A."/>
            <person name="Amrine K.C."/>
            <person name="Cantu D."/>
        </authorList>
    </citation>
    <scope>NUCLEOTIDE SEQUENCE [LARGE SCALE GENOMIC DNA]</scope>
    <source>
        <strain evidence="3">UCRPC4</strain>
    </source>
</reference>
<keyword evidence="4" id="KW-1185">Reference proteome</keyword>
<feature type="region of interest" description="Disordered" evidence="2">
    <location>
        <begin position="46"/>
        <end position="145"/>
    </location>
</feature>
<feature type="compositionally biased region" description="Basic and acidic residues" evidence="2">
    <location>
        <begin position="46"/>
        <end position="63"/>
    </location>
</feature>
<dbReference type="InterPro" id="IPR055335">
    <property type="entry name" value="Ucp6/RUP1"/>
</dbReference>
<evidence type="ECO:0000313" key="4">
    <source>
        <dbReference type="Proteomes" id="UP000053317"/>
    </source>
</evidence>
<organism evidence="3 4">
    <name type="scientific">Phaeomoniella chlamydospora</name>
    <name type="common">Phaeoacremonium chlamydosporum</name>
    <dbReference type="NCBI Taxonomy" id="158046"/>
    <lineage>
        <taxon>Eukaryota</taxon>
        <taxon>Fungi</taxon>
        <taxon>Dikarya</taxon>
        <taxon>Ascomycota</taxon>
        <taxon>Pezizomycotina</taxon>
        <taxon>Eurotiomycetes</taxon>
        <taxon>Chaetothyriomycetidae</taxon>
        <taxon>Phaeomoniellales</taxon>
        <taxon>Phaeomoniellaceae</taxon>
        <taxon>Phaeomoniella</taxon>
    </lineage>
</organism>
<dbReference type="PANTHER" id="PTHR39597:SF1">
    <property type="entry name" value="UBA DOMAIN-CONTAINING PROTEIN RUP1"/>
    <property type="match status" value="1"/>
</dbReference>
<dbReference type="GO" id="GO:0005869">
    <property type="term" value="C:dynactin complex"/>
    <property type="evidence" value="ECO:0007669"/>
    <property type="project" value="InterPro"/>
</dbReference>
<dbReference type="Proteomes" id="UP000053317">
    <property type="component" value="Unassembled WGS sequence"/>
</dbReference>
<feature type="compositionally biased region" description="Acidic residues" evidence="2">
    <location>
        <begin position="699"/>
        <end position="708"/>
    </location>
</feature>
<dbReference type="GO" id="GO:0061640">
    <property type="term" value="P:cytoskeleton-dependent cytokinesis"/>
    <property type="evidence" value="ECO:0007669"/>
    <property type="project" value="InterPro"/>
</dbReference>
<dbReference type="GO" id="GO:0005829">
    <property type="term" value="C:cytosol"/>
    <property type="evidence" value="ECO:0007669"/>
    <property type="project" value="TreeGrafter"/>
</dbReference>
<evidence type="ECO:0000313" key="3">
    <source>
        <dbReference type="EMBL" id="KKY29088.1"/>
    </source>
</evidence>
<dbReference type="PANTHER" id="PTHR39597">
    <property type="entry name" value="UBA DOMAIN-CONTAINING PROTEIN RUP1"/>
    <property type="match status" value="1"/>
</dbReference>
<sequence length="1020" mass="113910">MFSEDAIQQVSGFTDTTREQAVLLLKKYGEAEKAVNAFFDDPEKALQEEKRGWDEPPPYHEAEVPYGPQNLEGSMFAGAPSRPPSRINSQRSLVDLTHNDAPSGEVQSLTKEQQEEQDFQQALSNSMNDVPSGQQSGITGVGQRFGPANREFYDKESWAMVPTSAAREVVHSQQPADRQRKPDEPAFLRSSPYGDRLPSLLTILHSIPLAREVLLVKELSAPRYGFDNQWWNGHTINVPKVVAYGENRDWEDIIFEVQRLMAFLDSTQRAYGSTEALSSLDHYRSKRSDTDLSKFFECWDASAKIVERRSTNCTVFSSTALKHDENGPDLGLKRDFYCLEPPVQENETTIYDVLDRVIWSDGPESLDNGFADTFIGGLGEVFTAQFTPKNQNQIGCGITIPAVWYPDRYLKEFRKEALDMRRRAQQYRLDAEKVDKQIEQVLKHKLNNGKVVDAKEVLLKAAMAVETVGKAKIPNGLTQELVTIEGKELSAAETTKCVTEIKSALDMIDKKLHDLQARREQALAACKAVMSEFTEASPDASRKPTHSRRQIDLLVAEDALNDEWEWWRASFSKEDGKLQQQEKKAATEASDNNTTLKIDQPALSASQLHSKSDSDDLVGYTLKRVSEADVLKAATDESKSVLVVYASDAAVAYNGSPPNHQLQAFVHTDNEAFTAELSGDGDYEMISNKSSATLGNEDERADNDDSDMEPLISMKNGRDRSDSKPTSPLSPQSVSTSSFRRGGDDDEIQPSPKRSKGYNERMSLSPSGGDNLSTSPSIDRRVTDHIEGADVEKSGSHHVEKLCVLRHVVMTQSTNNGPDSTIETLGLLEARLRRLEWIVTGNASVTSEHTPPSDLDTAKIVTRIEDLERDLQKLANRNSLARQVLQLHSQYPSLFHPVPPSEIPSTLSDENLASIILSCASSFPETASRLESLKDNPIPPAGASEQLIKLQPRLDKASDKQKTQVTQVRELRERSAKLLKRWYEVGIVGQGEVWTAWADRVEKLEREVRRAEKAREVQYT</sequence>
<feature type="coiled-coil region" evidence="1">
    <location>
        <begin position="857"/>
        <end position="884"/>
    </location>
</feature>